<keyword evidence="4 7" id="KW-0862">Zinc</keyword>
<name>A0A072N3H7_9GAMM</name>
<keyword evidence="10" id="KW-1185">Reference proteome</keyword>
<dbReference type="RefSeq" id="WP_036128785.1">
    <property type="nucleotide sequence ID" value="NZ_ANIE01000003.1"/>
</dbReference>
<feature type="zinc finger region" description="C4-type" evidence="7">
    <location>
        <begin position="57"/>
        <end position="72"/>
    </location>
</feature>
<dbReference type="GO" id="GO:0006310">
    <property type="term" value="P:DNA recombination"/>
    <property type="evidence" value="ECO:0007669"/>
    <property type="project" value="UniProtKB-UniRule"/>
</dbReference>
<dbReference type="Pfam" id="PF21175">
    <property type="entry name" value="RecR_C"/>
    <property type="match status" value="1"/>
</dbReference>
<dbReference type="InterPro" id="IPR006171">
    <property type="entry name" value="TOPRIM_dom"/>
</dbReference>
<dbReference type="AlphaFoldDB" id="A0A072N3H7"/>
<evidence type="ECO:0000256" key="5">
    <source>
        <dbReference type="ARBA" id="ARBA00023172"/>
    </source>
</evidence>
<dbReference type="HAMAP" id="MF_00017">
    <property type="entry name" value="RecR"/>
    <property type="match status" value="1"/>
</dbReference>
<dbReference type="SMART" id="SM00493">
    <property type="entry name" value="TOPRIM"/>
    <property type="match status" value="1"/>
</dbReference>
<evidence type="ECO:0000256" key="1">
    <source>
        <dbReference type="ARBA" id="ARBA00022723"/>
    </source>
</evidence>
<comment type="caution">
    <text evidence="9">The sequence shown here is derived from an EMBL/GenBank/DDBJ whole genome shotgun (WGS) entry which is preliminary data.</text>
</comment>
<protein>
    <recommendedName>
        <fullName evidence="7">Recombination protein RecR</fullName>
    </recommendedName>
</protein>
<dbReference type="PROSITE" id="PS50880">
    <property type="entry name" value="TOPRIM"/>
    <property type="match status" value="1"/>
</dbReference>
<dbReference type="CDD" id="cd01025">
    <property type="entry name" value="TOPRIM_recR"/>
    <property type="match status" value="1"/>
</dbReference>
<gene>
    <name evidence="7" type="primary">recR</name>
    <name evidence="9" type="ORF">D777_00888</name>
</gene>
<reference evidence="9 10" key="1">
    <citation type="submission" date="2012-12" db="EMBL/GenBank/DDBJ databases">
        <title>Genome assembly of Marinobacter sp. AK21.</title>
        <authorList>
            <person name="Khatri I."/>
            <person name="Kumar R."/>
            <person name="Vaidya B."/>
            <person name="Subramanian S."/>
            <person name="Pinnaka A."/>
        </authorList>
    </citation>
    <scope>NUCLEOTIDE SEQUENCE [LARGE SCALE GENOMIC DNA]</scope>
    <source>
        <strain evidence="9 10">AK21</strain>
    </source>
</reference>
<dbReference type="GO" id="GO:0003677">
    <property type="term" value="F:DNA binding"/>
    <property type="evidence" value="ECO:0007669"/>
    <property type="project" value="UniProtKB-UniRule"/>
</dbReference>
<accession>A0A072N3H7</accession>
<dbReference type="PATRIC" id="fig|1137280.3.peg.704"/>
<dbReference type="NCBIfam" id="TIGR00615">
    <property type="entry name" value="recR"/>
    <property type="match status" value="1"/>
</dbReference>
<evidence type="ECO:0000256" key="3">
    <source>
        <dbReference type="ARBA" id="ARBA00022771"/>
    </source>
</evidence>
<feature type="domain" description="Toprim" evidence="8">
    <location>
        <begin position="80"/>
        <end position="175"/>
    </location>
</feature>
<comment type="similarity">
    <text evidence="7">Belongs to the RecR family.</text>
</comment>
<keyword evidence="2 7" id="KW-0227">DNA damage</keyword>
<organism evidence="9 10">
    <name type="scientific">Marinobacter nitratireducens</name>
    <dbReference type="NCBI Taxonomy" id="1137280"/>
    <lineage>
        <taxon>Bacteria</taxon>
        <taxon>Pseudomonadati</taxon>
        <taxon>Pseudomonadota</taxon>
        <taxon>Gammaproteobacteria</taxon>
        <taxon>Pseudomonadales</taxon>
        <taxon>Marinobacteraceae</taxon>
        <taxon>Marinobacter</taxon>
    </lineage>
</organism>
<dbReference type="PANTHER" id="PTHR30446">
    <property type="entry name" value="RECOMBINATION PROTEIN RECR"/>
    <property type="match status" value="1"/>
</dbReference>
<keyword evidence="5 7" id="KW-0233">DNA recombination</keyword>
<dbReference type="Gene3D" id="1.10.8.420">
    <property type="entry name" value="RecR Domain 1"/>
    <property type="match status" value="1"/>
</dbReference>
<evidence type="ECO:0000256" key="2">
    <source>
        <dbReference type="ARBA" id="ARBA00022763"/>
    </source>
</evidence>
<dbReference type="Gene3D" id="6.10.250.240">
    <property type="match status" value="1"/>
</dbReference>
<evidence type="ECO:0000256" key="4">
    <source>
        <dbReference type="ARBA" id="ARBA00022833"/>
    </source>
</evidence>
<proteinExistence type="inferred from homology"/>
<evidence type="ECO:0000259" key="8">
    <source>
        <dbReference type="PROSITE" id="PS50880"/>
    </source>
</evidence>
<dbReference type="InterPro" id="IPR000093">
    <property type="entry name" value="DNA_Rcmb_RecR"/>
</dbReference>
<comment type="function">
    <text evidence="7">May play a role in DNA repair. It seems to be involved in an RecBC-independent recombinational process of DNA repair. It may act with RecF and RecO.</text>
</comment>
<dbReference type="Pfam" id="PF02132">
    <property type="entry name" value="RecR_ZnF"/>
    <property type="match status" value="1"/>
</dbReference>
<dbReference type="InterPro" id="IPR015967">
    <property type="entry name" value="Rcmb_RecR_Znf"/>
</dbReference>
<dbReference type="GO" id="GO:0006281">
    <property type="term" value="P:DNA repair"/>
    <property type="evidence" value="ECO:0007669"/>
    <property type="project" value="UniProtKB-UniRule"/>
</dbReference>
<keyword evidence="1 7" id="KW-0479">Metal-binding</keyword>
<dbReference type="SUPFAM" id="SSF111304">
    <property type="entry name" value="Recombination protein RecR"/>
    <property type="match status" value="1"/>
</dbReference>
<dbReference type="PANTHER" id="PTHR30446:SF0">
    <property type="entry name" value="RECOMBINATION PROTEIN RECR"/>
    <property type="match status" value="1"/>
</dbReference>
<keyword evidence="3 7" id="KW-0863">Zinc-finger</keyword>
<keyword evidence="6 7" id="KW-0234">DNA repair</keyword>
<sequence length="200" mass="21580">MAFSPLVDELVESLRCLPGVGQKTAQRMAFHLLERGRSGGSRLSEALGKAMTGVRRCDRCQNFADTDLCGICENPQRTNGTICVVESPSDLLAIEQAGDYRGGYFVLMGHLSPIDGVGPEEIGIERLLDRIQQEGVSELILATNPTVEGEATAHYIADRLDGRGILITRLAHGIPVGGELGYVDGFTLTHAFRGRKPLSD</sequence>
<dbReference type="EMBL" id="ANIE01000003">
    <property type="protein sequence ID" value="KEF32254.1"/>
    <property type="molecule type" value="Genomic_DNA"/>
</dbReference>
<dbReference type="Pfam" id="PF13662">
    <property type="entry name" value="Toprim_4"/>
    <property type="match status" value="1"/>
</dbReference>
<dbReference type="Proteomes" id="UP000035057">
    <property type="component" value="Unassembled WGS sequence"/>
</dbReference>
<dbReference type="FunFam" id="3.40.1360.10:FF:000001">
    <property type="entry name" value="Recombination protein RecR"/>
    <property type="match status" value="1"/>
</dbReference>
<dbReference type="OrthoDB" id="9802672at2"/>
<evidence type="ECO:0000256" key="7">
    <source>
        <dbReference type="HAMAP-Rule" id="MF_00017"/>
    </source>
</evidence>
<evidence type="ECO:0000313" key="10">
    <source>
        <dbReference type="Proteomes" id="UP000035057"/>
    </source>
</evidence>
<dbReference type="STRING" id="1137280.D777_00888"/>
<evidence type="ECO:0000313" key="9">
    <source>
        <dbReference type="EMBL" id="KEF32254.1"/>
    </source>
</evidence>
<dbReference type="Pfam" id="PF21176">
    <property type="entry name" value="RecR_HhH"/>
    <property type="match status" value="1"/>
</dbReference>
<dbReference type="Gene3D" id="3.40.1360.10">
    <property type="match status" value="1"/>
</dbReference>
<evidence type="ECO:0000256" key="6">
    <source>
        <dbReference type="ARBA" id="ARBA00023204"/>
    </source>
</evidence>
<dbReference type="InterPro" id="IPR034137">
    <property type="entry name" value="TOPRIM_RecR"/>
</dbReference>
<dbReference type="InterPro" id="IPR023627">
    <property type="entry name" value="Rcmb_RecR"/>
</dbReference>
<dbReference type="GO" id="GO:0008270">
    <property type="term" value="F:zinc ion binding"/>
    <property type="evidence" value="ECO:0007669"/>
    <property type="project" value="UniProtKB-KW"/>
</dbReference>